<proteinExistence type="inferred from homology"/>
<evidence type="ECO:0000256" key="7">
    <source>
        <dbReference type="ARBA" id="ARBA00023134"/>
    </source>
</evidence>
<evidence type="ECO:0000256" key="6">
    <source>
        <dbReference type="ARBA" id="ARBA00022833"/>
    </source>
</evidence>
<evidence type="ECO:0000259" key="8">
    <source>
        <dbReference type="Pfam" id="PF02492"/>
    </source>
</evidence>
<evidence type="ECO:0000313" key="9">
    <source>
        <dbReference type="EMBL" id="MDO2409901.1"/>
    </source>
</evidence>
<dbReference type="RefSeq" id="WP_302244674.1">
    <property type="nucleotide sequence ID" value="NZ_JAULJQ010000009.1"/>
</dbReference>
<dbReference type="EMBL" id="JAULJQ010000009">
    <property type="protein sequence ID" value="MDO2409901.1"/>
    <property type="molecule type" value="Genomic_DNA"/>
</dbReference>
<reference evidence="9 10" key="1">
    <citation type="submission" date="2023-06" db="EMBL/GenBank/DDBJ databases">
        <title>Campylobacter magnum sp. nov., isolated from cecal contents of domestic pigs (Sus scrofa domesticus).</title>
        <authorList>
            <person name="Papic B."/>
            <person name="Gruntar I."/>
        </authorList>
    </citation>
    <scope>NUCLEOTIDE SEQUENCE [LARGE SCALE GENOMIC DNA]</scope>
    <source>
        <strain evidence="10">34484-21</strain>
    </source>
</reference>
<gene>
    <name evidence="9" type="primary">hypB</name>
    <name evidence="9" type="ORF">Q2362_07315</name>
</gene>
<name>A0ABT8TCA5_9BACT</name>
<keyword evidence="2" id="KW-0533">Nickel</keyword>
<dbReference type="SUPFAM" id="SSF52540">
    <property type="entry name" value="P-loop containing nucleoside triphosphate hydrolases"/>
    <property type="match status" value="1"/>
</dbReference>
<sequence>MKSTLEVFESILSKNDKAAAKIRADFNARGLLAINLMSSPGAGKTTLLERTIKELDKKSVKIGVVEGDLETNKDADRIIGAGAKAYQITTGQSCHLDADMVKVGLDNLPLDKLDLLFVENVGNLVCPASYDVGTHANVVLLSVPEGDDKIPKYPVMFRRSDLVIITKVSLIEHFDFSIERAKSELAKLNPLSKLITLDSKTGEGFEAWIEFIAEQKALLKK</sequence>
<evidence type="ECO:0000256" key="5">
    <source>
        <dbReference type="ARBA" id="ARBA00022801"/>
    </source>
</evidence>
<keyword evidence="3" id="KW-0479">Metal-binding</keyword>
<comment type="caution">
    <text evidence="9">The sequence shown here is derived from an EMBL/GenBank/DDBJ whole genome shotgun (WGS) entry which is preliminary data.</text>
</comment>
<dbReference type="InterPro" id="IPR004392">
    <property type="entry name" value="Hyd_mat_HypB"/>
</dbReference>
<keyword evidence="7" id="KW-0342">GTP-binding</keyword>
<evidence type="ECO:0000313" key="10">
    <source>
        <dbReference type="Proteomes" id="UP001171111"/>
    </source>
</evidence>
<dbReference type="InterPro" id="IPR027417">
    <property type="entry name" value="P-loop_NTPase"/>
</dbReference>
<keyword evidence="5" id="KW-0378">Hydrolase</keyword>
<evidence type="ECO:0000256" key="1">
    <source>
        <dbReference type="ARBA" id="ARBA00006211"/>
    </source>
</evidence>
<dbReference type="PIRSF" id="PIRSF005624">
    <property type="entry name" value="Ni-bind_GTPase"/>
    <property type="match status" value="1"/>
</dbReference>
<dbReference type="NCBIfam" id="TIGR00073">
    <property type="entry name" value="hypB"/>
    <property type="match status" value="1"/>
</dbReference>
<comment type="similarity">
    <text evidence="1">Belongs to the SIMIBI class G3E GTPase family. HypB/HupM subfamily.</text>
</comment>
<evidence type="ECO:0000256" key="2">
    <source>
        <dbReference type="ARBA" id="ARBA00022596"/>
    </source>
</evidence>
<organism evidence="9 10">
    <name type="scientific">Campylobacter magnus</name>
    <dbReference type="NCBI Taxonomy" id="3026462"/>
    <lineage>
        <taxon>Bacteria</taxon>
        <taxon>Pseudomonadati</taxon>
        <taxon>Campylobacterota</taxon>
        <taxon>Epsilonproteobacteria</taxon>
        <taxon>Campylobacterales</taxon>
        <taxon>Campylobacteraceae</taxon>
        <taxon>Campylobacter</taxon>
    </lineage>
</organism>
<protein>
    <submittedName>
        <fullName evidence="9">Hydrogenase nickel incorporation protein HypB</fullName>
    </submittedName>
</protein>
<keyword evidence="10" id="KW-1185">Reference proteome</keyword>
<dbReference type="Proteomes" id="UP001171111">
    <property type="component" value="Unassembled WGS sequence"/>
</dbReference>
<evidence type="ECO:0000256" key="3">
    <source>
        <dbReference type="ARBA" id="ARBA00022723"/>
    </source>
</evidence>
<dbReference type="Pfam" id="PF02492">
    <property type="entry name" value="cobW"/>
    <property type="match status" value="1"/>
</dbReference>
<accession>A0ABT8TCA5</accession>
<keyword evidence="4" id="KW-0547">Nucleotide-binding</keyword>
<dbReference type="Gene3D" id="3.40.50.300">
    <property type="entry name" value="P-loop containing nucleotide triphosphate hydrolases"/>
    <property type="match status" value="1"/>
</dbReference>
<feature type="domain" description="CobW/HypB/UreG nucleotide-binding" evidence="8">
    <location>
        <begin position="34"/>
        <end position="194"/>
    </location>
</feature>
<keyword evidence="6" id="KW-0862">Zinc</keyword>
<dbReference type="PANTHER" id="PTHR30134:SF2">
    <property type="entry name" value="HYDROGENASE MATURATION FACTOR HYPB"/>
    <property type="match status" value="1"/>
</dbReference>
<dbReference type="CDD" id="cd05390">
    <property type="entry name" value="HypB"/>
    <property type="match status" value="1"/>
</dbReference>
<dbReference type="PANTHER" id="PTHR30134">
    <property type="entry name" value="HYDROGENASE PROTEIN ASSEMBLY PROTEIN, NICKEL CHAPERONE"/>
    <property type="match status" value="1"/>
</dbReference>
<evidence type="ECO:0000256" key="4">
    <source>
        <dbReference type="ARBA" id="ARBA00022741"/>
    </source>
</evidence>
<dbReference type="InterPro" id="IPR003495">
    <property type="entry name" value="CobW/HypB/UreG_nucleotide-bd"/>
</dbReference>